<evidence type="ECO:0000313" key="1">
    <source>
        <dbReference type="EMBL" id="RDL43712.1"/>
    </source>
</evidence>
<dbReference type="Gene3D" id="3.40.50.300">
    <property type="entry name" value="P-loop containing nucleotide triphosphate hydrolases"/>
    <property type="match status" value="1"/>
</dbReference>
<name>A0A370U7G6_9GAMM</name>
<dbReference type="InterPro" id="IPR027417">
    <property type="entry name" value="P-loop_NTPase"/>
</dbReference>
<proteinExistence type="predicted"/>
<dbReference type="OrthoDB" id="5813818at2"/>
<dbReference type="GO" id="GO:0005524">
    <property type="term" value="F:ATP binding"/>
    <property type="evidence" value="ECO:0007669"/>
    <property type="project" value="UniProtKB-KW"/>
</dbReference>
<dbReference type="Proteomes" id="UP000254326">
    <property type="component" value="Unassembled WGS sequence"/>
</dbReference>
<keyword evidence="2" id="KW-1185">Reference proteome</keyword>
<dbReference type="RefSeq" id="WP_115468630.1">
    <property type="nucleotide sequence ID" value="NZ_QKRA01000006.1"/>
</dbReference>
<organism evidence="1 2">
    <name type="scientific">Marinomonas piezotolerans</name>
    <dbReference type="NCBI Taxonomy" id="2213058"/>
    <lineage>
        <taxon>Bacteria</taxon>
        <taxon>Pseudomonadati</taxon>
        <taxon>Pseudomonadota</taxon>
        <taxon>Gammaproteobacteria</taxon>
        <taxon>Oceanospirillales</taxon>
        <taxon>Oceanospirillaceae</taxon>
        <taxon>Marinomonas</taxon>
    </lineage>
</organism>
<keyword evidence="1" id="KW-0067">ATP-binding</keyword>
<reference evidence="1 2" key="1">
    <citation type="submission" date="2018-06" db="EMBL/GenBank/DDBJ databases">
        <title>Marinomonas sp. YLB-05 draft genome sequence.</title>
        <authorList>
            <person name="Yu L."/>
            <person name="Tang X."/>
        </authorList>
    </citation>
    <scope>NUCLEOTIDE SEQUENCE [LARGE SCALE GENOMIC DNA]</scope>
    <source>
        <strain evidence="1 2">YLB-05</strain>
    </source>
</reference>
<dbReference type="SUPFAM" id="SSF52540">
    <property type="entry name" value="P-loop containing nucleoside triphosphate hydrolases"/>
    <property type="match status" value="1"/>
</dbReference>
<keyword evidence="1" id="KW-0547">Nucleotide-binding</keyword>
<protein>
    <submittedName>
        <fullName evidence="1">ATP-binding protein</fullName>
    </submittedName>
</protein>
<dbReference type="PANTHER" id="PTHR30121:SF6">
    <property type="entry name" value="SLR6007 PROTEIN"/>
    <property type="match status" value="1"/>
</dbReference>
<accession>A0A370U7G6</accession>
<dbReference type="InterPro" id="IPR051162">
    <property type="entry name" value="T4SS_component"/>
</dbReference>
<comment type="caution">
    <text evidence="1">The sequence shown here is derived from an EMBL/GenBank/DDBJ whole genome shotgun (WGS) entry which is preliminary data.</text>
</comment>
<sequence length="230" mass="25243">MSLQPRNPNNRLSAEHALFVGSSGSGKTTAVKQVGVIKATDQVALFDPYNDYETLCGREVRRYTSLAGFARALYSARAAKAGRGFKIAYSPKDGANPKNLEAFSKIIWGAGDGLHKKPLKVIFEELAKCVNTSGAARGAFGEILTGGRKFGLHAICIFQRGQEVPKTVMGQCSIKWVGRQERKKDAVYLADELDLPVDNIIKLPRYHYLMKTADHNIGQFDQGKLRKLAA</sequence>
<dbReference type="EMBL" id="QKRA01000006">
    <property type="protein sequence ID" value="RDL43712.1"/>
    <property type="molecule type" value="Genomic_DNA"/>
</dbReference>
<dbReference type="AlphaFoldDB" id="A0A370U7G6"/>
<evidence type="ECO:0000313" key="2">
    <source>
        <dbReference type="Proteomes" id="UP000254326"/>
    </source>
</evidence>
<dbReference type="PANTHER" id="PTHR30121">
    <property type="entry name" value="UNCHARACTERIZED PROTEIN YJGR-RELATED"/>
    <property type="match status" value="1"/>
</dbReference>
<gene>
    <name evidence="1" type="ORF">DN730_13275</name>
</gene>